<organism evidence="1 2">
    <name type="scientific">Boeremia exigua</name>
    <dbReference type="NCBI Taxonomy" id="749465"/>
    <lineage>
        <taxon>Eukaryota</taxon>
        <taxon>Fungi</taxon>
        <taxon>Dikarya</taxon>
        <taxon>Ascomycota</taxon>
        <taxon>Pezizomycotina</taxon>
        <taxon>Dothideomycetes</taxon>
        <taxon>Pleosporomycetidae</taxon>
        <taxon>Pleosporales</taxon>
        <taxon>Pleosporineae</taxon>
        <taxon>Didymellaceae</taxon>
        <taxon>Boeremia</taxon>
    </lineage>
</organism>
<protein>
    <submittedName>
        <fullName evidence="1">Uncharacterized protein</fullName>
    </submittedName>
</protein>
<proteinExistence type="predicted"/>
<evidence type="ECO:0000313" key="1">
    <source>
        <dbReference type="EMBL" id="KAJ8104654.1"/>
    </source>
</evidence>
<evidence type="ECO:0000313" key="2">
    <source>
        <dbReference type="Proteomes" id="UP001153331"/>
    </source>
</evidence>
<dbReference type="Proteomes" id="UP001153331">
    <property type="component" value="Unassembled WGS sequence"/>
</dbReference>
<reference evidence="1" key="1">
    <citation type="submission" date="2022-11" db="EMBL/GenBank/DDBJ databases">
        <title>Genome Sequence of Boeremia exigua.</title>
        <authorList>
            <person name="Buettner E."/>
        </authorList>
    </citation>
    <scope>NUCLEOTIDE SEQUENCE</scope>
    <source>
        <strain evidence="1">CU02</strain>
    </source>
</reference>
<keyword evidence="2" id="KW-1185">Reference proteome</keyword>
<accession>A0ACC2HPE5</accession>
<comment type="caution">
    <text evidence="1">The sequence shown here is derived from an EMBL/GenBank/DDBJ whole genome shotgun (WGS) entry which is preliminary data.</text>
</comment>
<name>A0ACC2HPE5_9PLEO</name>
<dbReference type="EMBL" id="JAPHNI010001880">
    <property type="protein sequence ID" value="KAJ8104654.1"/>
    <property type="molecule type" value="Genomic_DNA"/>
</dbReference>
<sequence length="421" mass="45673">MLSKRVGKILTTEKNAVRGVVFEDGEEMECSCICFAIGIKARDELARKAAIKCADRGGGIIVNNDLSTSIPGIYAIGECASWENQTFGLIAPGVEMADVLAFNLTQAKAHAPRQFKRPDLSTKLKLLGVEVASFGDFFADRDGPKDMPGRQKTEKKEVDKVKNLTSGPAAPPVKALTYKDPFQQVYKKYLFTMDGKYLLGGMMIGDTKDYIKLVPMVKNQKPLEIPPAELIIGASKGEDDGSDLSGDTQICSCHNVTKDDVVNSVKDGTCKSIGDVKSCTKAGTGCGGCMPLVQTIFNKTMASMGQEVKNHLCPHFEYSRADLFNIISVKNLKDFDAVMRECGREPESAGCEACKPAIGSIIASLFNKHLLDVERRGLQETNDRFLANIQRNGTFSVVPRVSGGEITPEKLIIIGTVAKKS</sequence>
<gene>
    <name evidence="1" type="ORF">OPT61_g10640</name>
</gene>